<evidence type="ECO:0000256" key="5">
    <source>
        <dbReference type="ARBA" id="ARBA00023136"/>
    </source>
</evidence>
<evidence type="ECO:0000259" key="12">
    <source>
        <dbReference type="PROSITE" id="PS50885"/>
    </source>
</evidence>
<dbReference type="PANTHER" id="PTHR32089:SF112">
    <property type="entry name" value="LYSOZYME-LIKE PROTEIN-RELATED"/>
    <property type="match status" value="1"/>
</dbReference>
<dbReference type="EMBL" id="WNKV01000027">
    <property type="protein sequence ID" value="MTW19242.1"/>
    <property type="molecule type" value="Genomic_DNA"/>
</dbReference>
<keyword evidence="3 10" id="KW-0812">Transmembrane</keyword>
<reference evidence="13 14" key="1">
    <citation type="submission" date="2019-11" db="EMBL/GenBank/DDBJ databases">
        <title>Whole-genome sequence of Rhodoplanes serenus DSM 18633, type strain.</title>
        <authorList>
            <person name="Kyndt J.A."/>
            <person name="Meyer T.E."/>
        </authorList>
    </citation>
    <scope>NUCLEOTIDE SEQUENCE [LARGE SCALE GENOMIC DNA]</scope>
    <source>
        <strain evidence="13 14">DSM 18633</strain>
    </source>
</reference>
<protein>
    <submittedName>
        <fullName evidence="13">HAMP domain-containing protein</fullName>
    </submittedName>
</protein>
<comment type="subcellular location">
    <subcellularLocation>
        <location evidence="1">Cell membrane</location>
        <topology evidence="1">Multi-pass membrane protein</topology>
    </subcellularLocation>
</comment>
<dbReference type="InterPro" id="IPR003660">
    <property type="entry name" value="HAMP_dom"/>
</dbReference>
<organism evidence="13 14">
    <name type="scientific">Rhodoplanes serenus</name>
    <dbReference type="NCBI Taxonomy" id="200615"/>
    <lineage>
        <taxon>Bacteria</taxon>
        <taxon>Pseudomonadati</taxon>
        <taxon>Pseudomonadota</taxon>
        <taxon>Alphaproteobacteria</taxon>
        <taxon>Hyphomicrobiales</taxon>
        <taxon>Nitrobacteraceae</taxon>
        <taxon>Rhodoplanes</taxon>
    </lineage>
</organism>
<dbReference type="InterPro" id="IPR004089">
    <property type="entry name" value="MCPsignal_dom"/>
</dbReference>
<dbReference type="SMART" id="SM00304">
    <property type="entry name" value="HAMP"/>
    <property type="match status" value="1"/>
</dbReference>
<evidence type="ECO:0000256" key="2">
    <source>
        <dbReference type="ARBA" id="ARBA00022475"/>
    </source>
</evidence>
<dbReference type="RefSeq" id="WP_155481507.1">
    <property type="nucleotide sequence ID" value="NZ_WNKV01000027.1"/>
</dbReference>
<feature type="region of interest" description="Disordered" evidence="9">
    <location>
        <begin position="563"/>
        <end position="587"/>
    </location>
</feature>
<sequence>MFALTVGKKIGMISLLAICALLGMAALSLYELREALEVQKKVELKHLGELALGILAEEHAAVQEGTRTGEEAKKSAARRISRLRYGNEDYFFIFDKKLNLVAHPLRGGDIGRDMSTAKDAGGRPLYRMMADAAASTGFVGYDQLKPGIDTPQPKLSYTVMFEPWDWIIATGVYLDDLRAQTWATARDLAVTCVIILVLLGAVTTFIARQLSKAIAILTEAMKGLAGGNFGVVLPGLGRGDELGAMARAVEQFKVKAIEKARDDAARQEREAERIRDEQRLEVEGAIEAFRSSIENMLGMVTNGSARMRTNAQAISAVANQASGEAEAAMSTSEQAAGSVQTVAAATEELSASIHEIGRQVTQATNTVRSAGIKTGQSATEIEALAGMSERIGTVVNLIQDIAGQTNLLALNATIEAARAGDAGKGFSVVAQEVKQLAAQTAKATAEITGEVAAIQTATRTAVDAVRSVGLAMREIDEVTASIATAVEQQSAATKEIAHNVQSAAQGNVLLVGNMTSVNQAVAQARQSADEVSVASGELDAQAQQLSGEVSEFFHSLRVGVLDRRKGQDPNYDGPERRTNGRAVERAA</sequence>
<dbReference type="GO" id="GO:0007165">
    <property type="term" value="P:signal transduction"/>
    <property type="evidence" value="ECO:0007669"/>
    <property type="project" value="UniProtKB-KW"/>
</dbReference>
<dbReference type="AlphaFoldDB" id="A0A9X4XQ21"/>
<evidence type="ECO:0000256" key="8">
    <source>
        <dbReference type="PROSITE-ProRule" id="PRU00284"/>
    </source>
</evidence>
<dbReference type="Gene3D" id="6.10.340.10">
    <property type="match status" value="1"/>
</dbReference>
<evidence type="ECO:0000313" key="14">
    <source>
        <dbReference type="Proteomes" id="UP000438991"/>
    </source>
</evidence>
<keyword evidence="4 10" id="KW-1133">Transmembrane helix</keyword>
<dbReference type="PROSITE" id="PS50885">
    <property type="entry name" value="HAMP"/>
    <property type="match status" value="1"/>
</dbReference>
<dbReference type="PROSITE" id="PS50111">
    <property type="entry name" value="CHEMOTAXIS_TRANSDUC_2"/>
    <property type="match status" value="1"/>
</dbReference>
<keyword evidence="6 8" id="KW-0807">Transducer</keyword>
<feature type="domain" description="Methyl-accepting transducer" evidence="11">
    <location>
        <begin position="303"/>
        <end position="539"/>
    </location>
</feature>
<dbReference type="Gene3D" id="3.30.450.20">
    <property type="entry name" value="PAS domain"/>
    <property type="match status" value="1"/>
</dbReference>
<name>A0A9X4XQ21_9BRAD</name>
<dbReference type="PANTHER" id="PTHR32089">
    <property type="entry name" value="METHYL-ACCEPTING CHEMOTAXIS PROTEIN MCPB"/>
    <property type="match status" value="1"/>
</dbReference>
<evidence type="ECO:0000256" key="6">
    <source>
        <dbReference type="ARBA" id="ARBA00023224"/>
    </source>
</evidence>
<comment type="similarity">
    <text evidence="7">Belongs to the methyl-accepting chemotaxis (MCP) protein family.</text>
</comment>
<dbReference type="Pfam" id="PF00015">
    <property type="entry name" value="MCPsignal"/>
    <property type="match status" value="1"/>
</dbReference>
<dbReference type="Proteomes" id="UP000438991">
    <property type="component" value="Unassembled WGS sequence"/>
</dbReference>
<dbReference type="PRINTS" id="PR00260">
    <property type="entry name" value="CHEMTRNSDUCR"/>
</dbReference>
<comment type="caution">
    <text evidence="13">The sequence shown here is derived from an EMBL/GenBank/DDBJ whole genome shotgun (WGS) entry which is preliminary data.</text>
</comment>
<dbReference type="SMART" id="SM00283">
    <property type="entry name" value="MA"/>
    <property type="match status" value="1"/>
</dbReference>
<dbReference type="GO" id="GO:0004888">
    <property type="term" value="F:transmembrane signaling receptor activity"/>
    <property type="evidence" value="ECO:0007669"/>
    <property type="project" value="InterPro"/>
</dbReference>
<proteinExistence type="inferred from homology"/>
<dbReference type="Gene3D" id="1.10.287.950">
    <property type="entry name" value="Methyl-accepting chemotaxis protein"/>
    <property type="match status" value="1"/>
</dbReference>
<evidence type="ECO:0000256" key="3">
    <source>
        <dbReference type="ARBA" id="ARBA00022692"/>
    </source>
</evidence>
<evidence type="ECO:0000259" key="11">
    <source>
        <dbReference type="PROSITE" id="PS50111"/>
    </source>
</evidence>
<feature type="transmembrane region" description="Helical" evidence="10">
    <location>
        <begin position="188"/>
        <end position="207"/>
    </location>
</feature>
<dbReference type="GO" id="GO:0006935">
    <property type="term" value="P:chemotaxis"/>
    <property type="evidence" value="ECO:0007669"/>
    <property type="project" value="InterPro"/>
</dbReference>
<feature type="domain" description="HAMP" evidence="12">
    <location>
        <begin position="208"/>
        <end position="261"/>
    </location>
</feature>
<dbReference type="InterPro" id="IPR033480">
    <property type="entry name" value="sCache_2"/>
</dbReference>
<gene>
    <name evidence="13" type="ORF">GJ689_23885</name>
</gene>
<dbReference type="Pfam" id="PF17200">
    <property type="entry name" value="sCache_2"/>
    <property type="match status" value="1"/>
</dbReference>
<accession>A0A9X4XQ21</accession>
<evidence type="ECO:0000256" key="10">
    <source>
        <dbReference type="SAM" id="Phobius"/>
    </source>
</evidence>
<evidence type="ECO:0000313" key="13">
    <source>
        <dbReference type="EMBL" id="MTW19242.1"/>
    </source>
</evidence>
<dbReference type="GO" id="GO:0005886">
    <property type="term" value="C:plasma membrane"/>
    <property type="evidence" value="ECO:0007669"/>
    <property type="project" value="UniProtKB-SubCell"/>
</dbReference>
<dbReference type="InterPro" id="IPR004090">
    <property type="entry name" value="Chemotax_Me-accpt_rcpt"/>
</dbReference>
<evidence type="ECO:0000256" key="9">
    <source>
        <dbReference type="SAM" id="MobiDB-lite"/>
    </source>
</evidence>
<keyword evidence="5 10" id="KW-0472">Membrane</keyword>
<evidence type="ECO:0000256" key="7">
    <source>
        <dbReference type="ARBA" id="ARBA00029447"/>
    </source>
</evidence>
<feature type="transmembrane region" description="Helical" evidence="10">
    <location>
        <begin position="12"/>
        <end position="32"/>
    </location>
</feature>
<evidence type="ECO:0000256" key="1">
    <source>
        <dbReference type="ARBA" id="ARBA00004651"/>
    </source>
</evidence>
<dbReference type="Pfam" id="PF00672">
    <property type="entry name" value="HAMP"/>
    <property type="match status" value="1"/>
</dbReference>
<dbReference type="SMART" id="SM01049">
    <property type="entry name" value="Cache_2"/>
    <property type="match status" value="1"/>
</dbReference>
<evidence type="ECO:0000256" key="4">
    <source>
        <dbReference type="ARBA" id="ARBA00022989"/>
    </source>
</evidence>
<keyword evidence="2" id="KW-1003">Cell membrane</keyword>
<dbReference type="SUPFAM" id="SSF58104">
    <property type="entry name" value="Methyl-accepting chemotaxis protein (MCP) signaling domain"/>
    <property type="match status" value="1"/>
</dbReference>